<dbReference type="AlphaFoldDB" id="A0A484ART9"/>
<sequence>MRPTDTRPGNPFGTQVPEPWVERQSLEHAASTTTPPTEVIRRIIAQDSGFGFDPRQVCYRCAQVGLFARECRNAKVLFCRWTEEQEDALQKLKESLTTAPVLACPDFLERLVLQTDASDCGLGAVLIQEIEEQERVIAYASRRLIKAEMNYLATEKECLAIVWAIRKMRRYLEGYRFDVVTDHLALKWLKSMESPTGRIPRWALELQQYQFDVHYHRGNLNMVADTLCRQPLESFQQAVEVCPPLNG</sequence>
<keyword evidence="6" id="KW-0695">RNA-directed DNA polymerase</keyword>
<evidence type="ECO:0000313" key="9">
    <source>
        <dbReference type="Proteomes" id="UP000295192"/>
    </source>
</evidence>
<dbReference type="GO" id="GO:0016787">
    <property type="term" value="F:hydrolase activity"/>
    <property type="evidence" value="ECO:0007669"/>
    <property type="project" value="UniProtKB-KW"/>
</dbReference>
<dbReference type="Gene3D" id="3.30.70.270">
    <property type="match status" value="1"/>
</dbReference>
<comment type="caution">
    <text evidence="8">The sequence shown here is derived from an EMBL/GenBank/DDBJ whole genome shotgun (WGS) entry which is preliminary data.</text>
</comment>
<keyword evidence="9" id="KW-1185">Reference proteome</keyword>
<keyword evidence="3" id="KW-0540">Nuclease</keyword>
<protein>
    <recommendedName>
        <fullName evidence="7">Reverse transcriptase RNase H-like domain-containing protein</fullName>
    </recommendedName>
</protein>
<dbReference type="GO" id="GO:0003964">
    <property type="term" value="F:RNA-directed DNA polymerase activity"/>
    <property type="evidence" value="ECO:0007669"/>
    <property type="project" value="UniProtKB-KW"/>
</dbReference>
<dbReference type="PANTHER" id="PTHR34072:SF52">
    <property type="entry name" value="RIBONUCLEASE H"/>
    <property type="match status" value="1"/>
</dbReference>
<dbReference type="FunFam" id="3.10.20.370:FF:000001">
    <property type="entry name" value="Retrovirus-related Pol polyprotein from transposon 17.6-like protein"/>
    <property type="match status" value="1"/>
</dbReference>
<dbReference type="SUPFAM" id="SSF56672">
    <property type="entry name" value="DNA/RNA polymerases"/>
    <property type="match status" value="1"/>
</dbReference>
<keyword evidence="5" id="KW-0378">Hydrolase</keyword>
<dbReference type="InterPro" id="IPR043502">
    <property type="entry name" value="DNA/RNA_pol_sf"/>
</dbReference>
<dbReference type="GO" id="GO:0004519">
    <property type="term" value="F:endonuclease activity"/>
    <property type="evidence" value="ECO:0007669"/>
    <property type="project" value="UniProtKB-KW"/>
</dbReference>
<keyword evidence="1" id="KW-0808">Transferase</keyword>
<evidence type="ECO:0000256" key="4">
    <source>
        <dbReference type="ARBA" id="ARBA00022759"/>
    </source>
</evidence>
<dbReference type="EMBL" id="LSRL02001918">
    <property type="protein sequence ID" value="TDG38792.1"/>
    <property type="molecule type" value="Genomic_DNA"/>
</dbReference>
<name>A0A484ART9_DRONA</name>
<keyword evidence="4" id="KW-0255">Endonuclease</keyword>
<evidence type="ECO:0000256" key="1">
    <source>
        <dbReference type="ARBA" id="ARBA00022679"/>
    </source>
</evidence>
<dbReference type="STRING" id="7232.A0A484ART9"/>
<dbReference type="Pfam" id="PF17917">
    <property type="entry name" value="RT_RNaseH"/>
    <property type="match status" value="1"/>
</dbReference>
<dbReference type="PANTHER" id="PTHR34072">
    <property type="entry name" value="ENZYMATIC POLYPROTEIN-RELATED"/>
    <property type="match status" value="1"/>
</dbReference>
<evidence type="ECO:0000256" key="2">
    <source>
        <dbReference type="ARBA" id="ARBA00022695"/>
    </source>
</evidence>
<gene>
    <name evidence="8" type="ORF">AWZ03_014787</name>
</gene>
<proteinExistence type="predicted"/>
<accession>A0A484ART9</accession>
<dbReference type="Gene3D" id="3.10.20.370">
    <property type="match status" value="1"/>
</dbReference>
<dbReference type="InterPro" id="IPR041373">
    <property type="entry name" value="RT_RNaseH"/>
</dbReference>
<organism evidence="8 9">
    <name type="scientific">Drosophila navojoa</name>
    <name type="common">Fruit fly</name>
    <dbReference type="NCBI Taxonomy" id="7232"/>
    <lineage>
        <taxon>Eukaryota</taxon>
        <taxon>Metazoa</taxon>
        <taxon>Ecdysozoa</taxon>
        <taxon>Arthropoda</taxon>
        <taxon>Hexapoda</taxon>
        <taxon>Insecta</taxon>
        <taxon>Pterygota</taxon>
        <taxon>Neoptera</taxon>
        <taxon>Endopterygota</taxon>
        <taxon>Diptera</taxon>
        <taxon>Brachycera</taxon>
        <taxon>Muscomorpha</taxon>
        <taxon>Ephydroidea</taxon>
        <taxon>Drosophilidae</taxon>
        <taxon>Drosophila</taxon>
    </lineage>
</organism>
<evidence type="ECO:0000256" key="6">
    <source>
        <dbReference type="ARBA" id="ARBA00022918"/>
    </source>
</evidence>
<evidence type="ECO:0000259" key="7">
    <source>
        <dbReference type="Pfam" id="PF17917"/>
    </source>
</evidence>
<evidence type="ECO:0000256" key="3">
    <source>
        <dbReference type="ARBA" id="ARBA00022722"/>
    </source>
</evidence>
<evidence type="ECO:0000313" key="8">
    <source>
        <dbReference type="EMBL" id="TDG38792.1"/>
    </source>
</evidence>
<feature type="domain" description="Reverse transcriptase RNase H-like" evidence="7">
    <location>
        <begin position="106"/>
        <end position="209"/>
    </location>
</feature>
<dbReference type="InterPro" id="IPR043128">
    <property type="entry name" value="Rev_trsase/Diguanyl_cyclase"/>
</dbReference>
<keyword evidence="2" id="KW-0548">Nucleotidyltransferase</keyword>
<dbReference type="CDD" id="cd09274">
    <property type="entry name" value="RNase_HI_RT_Ty3"/>
    <property type="match status" value="1"/>
</dbReference>
<evidence type="ECO:0000256" key="5">
    <source>
        <dbReference type="ARBA" id="ARBA00022801"/>
    </source>
</evidence>
<dbReference type="Proteomes" id="UP000295192">
    <property type="component" value="Unassembled WGS sequence"/>
</dbReference>
<reference evidence="8 9" key="1">
    <citation type="journal article" date="2019" name="J. Hered.">
        <title>An Improved Genome Assembly for Drosophila navojoa, the Basal Species in the mojavensis Cluster.</title>
        <authorList>
            <person name="Vanderlinde T."/>
            <person name="Dupim E.G."/>
            <person name="Nazario-Yepiz N.O."/>
            <person name="Carvalho A.B."/>
        </authorList>
    </citation>
    <scope>NUCLEOTIDE SEQUENCE [LARGE SCALE GENOMIC DNA]</scope>
    <source>
        <strain evidence="8">Navoj_Jal97</strain>
        <tissue evidence="8">Whole organism</tissue>
    </source>
</reference>
<dbReference type="OMA" id="RECRNAK"/>